<proteinExistence type="predicted"/>
<dbReference type="PROSITE" id="PS51257">
    <property type="entry name" value="PROKAR_LIPOPROTEIN"/>
    <property type="match status" value="1"/>
</dbReference>
<dbReference type="InterPro" id="IPR029058">
    <property type="entry name" value="AB_hydrolase_fold"/>
</dbReference>
<evidence type="ECO:0008006" key="3">
    <source>
        <dbReference type="Google" id="ProtNLM"/>
    </source>
</evidence>
<dbReference type="Gene3D" id="3.40.50.1820">
    <property type="entry name" value="alpha/beta hydrolase"/>
    <property type="match status" value="1"/>
</dbReference>
<evidence type="ECO:0000313" key="2">
    <source>
        <dbReference type="Proteomes" id="UP001165296"/>
    </source>
</evidence>
<protein>
    <recommendedName>
        <fullName evidence="3">Dienelactone hydrolase domain-containing protein</fullName>
    </recommendedName>
</protein>
<comment type="caution">
    <text evidence="1">The sequence shown here is derived from an EMBL/GenBank/DDBJ whole genome shotgun (WGS) entry which is preliminary data.</text>
</comment>
<name>A0ABS8ALD5_9BACT</name>
<keyword evidence="2" id="KW-1185">Reference proteome</keyword>
<gene>
    <name evidence="1" type="ORF">LGH74_03475</name>
</gene>
<accession>A0ABS8ALD5</accession>
<organism evidence="1 2">
    <name type="scientific">Hymenobacter lucidus</name>
    <dbReference type="NCBI Taxonomy" id="2880930"/>
    <lineage>
        <taxon>Bacteria</taxon>
        <taxon>Pseudomonadati</taxon>
        <taxon>Bacteroidota</taxon>
        <taxon>Cytophagia</taxon>
        <taxon>Cytophagales</taxon>
        <taxon>Hymenobacteraceae</taxon>
        <taxon>Hymenobacter</taxon>
    </lineage>
</organism>
<dbReference type="Proteomes" id="UP001165296">
    <property type="component" value="Unassembled WGS sequence"/>
</dbReference>
<sequence length="370" mass="39216">MRIPALLSFPVLHCSARLLPVAAWGIISGCSSGGSPATTLPLPTGHFEGPVSYQGSELRVALDLRETAPGQLEADVHFPELAGQSFAAANVRYKEPQLTLERPGRASQATVTAIREGDFLRGVFTLDSIKADFVWARRGQAAPRAYQEKAFAVQTHGRTQRLTLLVPTDTVARHPAVALLADAASAASAAARADLLARQGFLAVVVSASATTSETDSTTLHTVAAALQALRRQPAADSLRVGFWLRGPGAGALLPAAGLTPAAVAFVVLENVPAASLADTKPFQQASRQQLPVLALYAGADTSLNVRESARRLRNAVGIRRGSSVRTFPLANAEFIVPGRLSADGKWTWPQQAAGFAEGLVEWLRQRKVR</sequence>
<dbReference type="SUPFAM" id="SSF53474">
    <property type="entry name" value="alpha/beta-Hydrolases"/>
    <property type="match status" value="1"/>
</dbReference>
<reference evidence="1" key="1">
    <citation type="submission" date="2021-10" db="EMBL/GenBank/DDBJ databases">
        <authorList>
            <person name="Dean J.D."/>
            <person name="Kim M.K."/>
            <person name="Newey C.N."/>
            <person name="Stoker T.S."/>
            <person name="Thompson D.W."/>
            <person name="Grose J.H."/>
        </authorList>
    </citation>
    <scope>NUCLEOTIDE SEQUENCE</scope>
    <source>
        <strain evidence="1">BT178</strain>
    </source>
</reference>
<evidence type="ECO:0000313" key="1">
    <source>
        <dbReference type="EMBL" id="MCB2407025.1"/>
    </source>
</evidence>
<dbReference type="EMBL" id="JAJADR010000001">
    <property type="protein sequence ID" value="MCB2407025.1"/>
    <property type="molecule type" value="Genomic_DNA"/>
</dbReference>